<sequence length="166" mass="17943">MGLRQYLSTIIGLEIGLTTSTLLGLEPTPNNTLLGIQRVIEAAQIDAILATPCDPFALAHVIALAKLGDIADGSSKSTERNLRLVWRGPSEADIAEATAMGMRRGDTRPKAGTLKKEREKLAEKIYFLRVDILEFVPWARSENAKSWLEKTKAPPREESGGGGGSS</sequence>
<accession>A0A0C3GYF0</accession>
<evidence type="ECO:0000256" key="1">
    <source>
        <dbReference type="SAM" id="MobiDB-lite"/>
    </source>
</evidence>
<dbReference type="EMBL" id="KN832887">
    <property type="protein sequence ID" value="KIM95281.1"/>
    <property type="molecule type" value="Genomic_DNA"/>
</dbReference>
<feature type="compositionally biased region" description="Basic and acidic residues" evidence="1">
    <location>
        <begin position="147"/>
        <end position="159"/>
    </location>
</feature>
<name>A0A0C3GYF0_OIDMZ</name>
<organism evidence="2 3">
    <name type="scientific">Oidiodendron maius (strain Zn)</name>
    <dbReference type="NCBI Taxonomy" id="913774"/>
    <lineage>
        <taxon>Eukaryota</taxon>
        <taxon>Fungi</taxon>
        <taxon>Dikarya</taxon>
        <taxon>Ascomycota</taxon>
        <taxon>Pezizomycotina</taxon>
        <taxon>Leotiomycetes</taxon>
        <taxon>Leotiomycetes incertae sedis</taxon>
        <taxon>Myxotrichaceae</taxon>
        <taxon>Oidiodendron</taxon>
    </lineage>
</organism>
<dbReference type="OrthoDB" id="5437590at2759"/>
<gene>
    <name evidence="2" type="ORF">OIDMADRAFT_148923</name>
</gene>
<dbReference type="InParanoid" id="A0A0C3GYF0"/>
<dbReference type="HOGENOM" id="CLU_1603237_0_0_1"/>
<proteinExistence type="predicted"/>
<dbReference type="AlphaFoldDB" id="A0A0C3GYF0"/>
<reference evidence="2 3" key="1">
    <citation type="submission" date="2014-04" db="EMBL/GenBank/DDBJ databases">
        <authorList>
            <consortium name="DOE Joint Genome Institute"/>
            <person name="Kuo A."/>
            <person name="Martino E."/>
            <person name="Perotto S."/>
            <person name="Kohler A."/>
            <person name="Nagy L.G."/>
            <person name="Floudas D."/>
            <person name="Copeland A."/>
            <person name="Barry K.W."/>
            <person name="Cichocki N."/>
            <person name="Veneault-Fourrey C."/>
            <person name="LaButti K."/>
            <person name="Lindquist E.A."/>
            <person name="Lipzen A."/>
            <person name="Lundell T."/>
            <person name="Morin E."/>
            <person name="Murat C."/>
            <person name="Sun H."/>
            <person name="Tunlid A."/>
            <person name="Henrissat B."/>
            <person name="Grigoriev I.V."/>
            <person name="Hibbett D.S."/>
            <person name="Martin F."/>
            <person name="Nordberg H.P."/>
            <person name="Cantor M.N."/>
            <person name="Hua S.X."/>
        </authorList>
    </citation>
    <scope>NUCLEOTIDE SEQUENCE [LARGE SCALE GENOMIC DNA]</scope>
    <source>
        <strain evidence="2 3">Zn</strain>
    </source>
</reference>
<reference evidence="3" key="2">
    <citation type="submission" date="2015-01" db="EMBL/GenBank/DDBJ databases">
        <title>Evolutionary Origins and Diversification of the Mycorrhizal Mutualists.</title>
        <authorList>
            <consortium name="DOE Joint Genome Institute"/>
            <consortium name="Mycorrhizal Genomics Consortium"/>
            <person name="Kohler A."/>
            <person name="Kuo A."/>
            <person name="Nagy L.G."/>
            <person name="Floudas D."/>
            <person name="Copeland A."/>
            <person name="Barry K.W."/>
            <person name="Cichocki N."/>
            <person name="Veneault-Fourrey C."/>
            <person name="LaButti K."/>
            <person name="Lindquist E.A."/>
            <person name="Lipzen A."/>
            <person name="Lundell T."/>
            <person name="Morin E."/>
            <person name="Murat C."/>
            <person name="Riley R."/>
            <person name="Ohm R."/>
            <person name="Sun H."/>
            <person name="Tunlid A."/>
            <person name="Henrissat B."/>
            <person name="Grigoriev I.V."/>
            <person name="Hibbett D.S."/>
            <person name="Martin F."/>
        </authorList>
    </citation>
    <scope>NUCLEOTIDE SEQUENCE [LARGE SCALE GENOMIC DNA]</scope>
    <source>
        <strain evidence="3">Zn</strain>
    </source>
</reference>
<dbReference type="Proteomes" id="UP000054321">
    <property type="component" value="Unassembled WGS sequence"/>
</dbReference>
<protein>
    <submittedName>
        <fullName evidence="2">Uncharacterized protein</fullName>
    </submittedName>
</protein>
<evidence type="ECO:0000313" key="2">
    <source>
        <dbReference type="EMBL" id="KIM95281.1"/>
    </source>
</evidence>
<keyword evidence="3" id="KW-1185">Reference proteome</keyword>
<feature type="region of interest" description="Disordered" evidence="1">
    <location>
        <begin position="146"/>
        <end position="166"/>
    </location>
</feature>
<evidence type="ECO:0000313" key="3">
    <source>
        <dbReference type="Proteomes" id="UP000054321"/>
    </source>
</evidence>